<name>A0A9D9NIC2_9BACT</name>
<reference evidence="2" key="1">
    <citation type="submission" date="2020-10" db="EMBL/GenBank/DDBJ databases">
        <authorList>
            <person name="Gilroy R."/>
        </authorList>
    </citation>
    <scope>NUCLEOTIDE SEQUENCE</scope>
    <source>
        <strain evidence="2">B1-13419</strain>
    </source>
</reference>
<dbReference type="Pfam" id="PF01381">
    <property type="entry name" value="HTH_3"/>
    <property type="match status" value="1"/>
</dbReference>
<dbReference type="CDD" id="cd00093">
    <property type="entry name" value="HTH_XRE"/>
    <property type="match status" value="1"/>
</dbReference>
<reference evidence="2" key="2">
    <citation type="journal article" date="2021" name="PeerJ">
        <title>Extensive microbial diversity within the chicken gut microbiome revealed by metagenomics and culture.</title>
        <authorList>
            <person name="Gilroy R."/>
            <person name="Ravi A."/>
            <person name="Getino M."/>
            <person name="Pursley I."/>
            <person name="Horton D.L."/>
            <person name="Alikhan N.F."/>
            <person name="Baker D."/>
            <person name="Gharbi K."/>
            <person name="Hall N."/>
            <person name="Watson M."/>
            <person name="Adriaenssens E.M."/>
            <person name="Foster-Nyarko E."/>
            <person name="Jarju S."/>
            <person name="Secka A."/>
            <person name="Antonio M."/>
            <person name="Oren A."/>
            <person name="Chaudhuri R.R."/>
            <person name="La Ragione R."/>
            <person name="Hildebrand F."/>
            <person name="Pallen M.J."/>
        </authorList>
    </citation>
    <scope>NUCLEOTIDE SEQUENCE</scope>
    <source>
        <strain evidence="2">B1-13419</strain>
    </source>
</reference>
<dbReference type="SUPFAM" id="SSF47413">
    <property type="entry name" value="lambda repressor-like DNA-binding domains"/>
    <property type="match status" value="1"/>
</dbReference>
<dbReference type="Gene3D" id="1.10.260.40">
    <property type="entry name" value="lambda repressor-like DNA-binding domains"/>
    <property type="match status" value="1"/>
</dbReference>
<dbReference type="GO" id="GO:0003677">
    <property type="term" value="F:DNA binding"/>
    <property type="evidence" value="ECO:0007669"/>
    <property type="project" value="InterPro"/>
</dbReference>
<dbReference type="InterPro" id="IPR001387">
    <property type="entry name" value="Cro/C1-type_HTH"/>
</dbReference>
<dbReference type="EMBL" id="JADIMD010000033">
    <property type="protein sequence ID" value="MBO8474138.1"/>
    <property type="molecule type" value="Genomic_DNA"/>
</dbReference>
<dbReference type="SMART" id="SM00530">
    <property type="entry name" value="HTH_XRE"/>
    <property type="match status" value="1"/>
</dbReference>
<proteinExistence type="predicted"/>
<accession>A0A9D9NIC2</accession>
<dbReference type="AlphaFoldDB" id="A0A9D9NIC2"/>
<protein>
    <submittedName>
        <fullName evidence="2">Helix-turn-helix transcriptional regulator</fullName>
    </submittedName>
</protein>
<dbReference type="Proteomes" id="UP000823757">
    <property type="component" value="Unassembled WGS sequence"/>
</dbReference>
<evidence type="ECO:0000313" key="3">
    <source>
        <dbReference type="Proteomes" id="UP000823757"/>
    </source>
</evidence>
<evidence type="ECO:0000313" key="2">
    <source>
        <dbReference type="EMBL" id="MBO8474138.1"/>
    </source>
</evidence>
<dbReference type="PROSITE" id="PS50943">
    <property type="entry name" value="HTH_CROC1"/>
    <property type="match status" value="1"/>
</dbReference>
<evidence type="ECO:0000259" key="1">
    <source>
        <dbReference type="PROSITE" id="PS50943"/>
    </source>
</evidence>
<organism evidence="2 3">
    <name type="scientific">Candidatus Cryptobacteroides faecigallinarum</name>
    <dbReference type="NCBI Taxonomy" id="2840763"/>
    <lineage>
        <taxon>Bacteria</taxon>
        <taxon>Pseudomonadati</taxon>
        <taxon>Bacteroidota</taxon>
        <taxon>Bacteroidia</taxon>
        <taxon>Bacteroidales</taxon>
        <taxon>Candidatus Cryptobacteroides</taxon>
    </lineage>
</organism>
<dbReference type="InterPro" id="IPR010982">
    <property type="entry name" value="Lambda_DNA-bd_dom_sf"/>
</dbReference>
<feature type="domain" description="HTH cro/C1-type" evidence="1">
    <location>
        <begin position="17"/>
        <end position="71"/>
    </location>
</feature>
<gene>
    <name evidence="2" type="ORF">IAB91_02450</name>
</gene>
<comment type="caution">
    <text evidence="2">The sequence shown here is derived from an EMBL/GenBank/DDBJ whole genome shotgun (WGS) entry which is preliminary data.</text>
</comment>
<sequence length="73" mass="8409">MKASELQKERLRLARKLYQTRNELGIKQSDLQKEGIISQSHLSKIENAEINVSAVMLNILAKRYGKDISSFFE</sequence>